<dbReference type="PROSITE" id="PS50005">
    <property type="entry name" value="TPR"/>
    <property type="match status" value="2"/>
</dbReference>
<feature type="repeat" description="TPR" evidence="3">
    <location>
        <begin position="130"/>
        <end position="163"/>
    </location>
</feature>
<dbReference type="RefSeq" id="WP_259087806.1">
    <property type="nucleotide sequence ID" value="NZ_BAAAZC010000019.1"/>
</dbReference>
<evidence type="ECO:0008006" key="7">
    <source>
        <dbReference type="Google" id="ProtNLM"/>
    </source>
</evidence>
<dbReference type="EMBL" id="BAAAZC010000019">
    <property type="protein sequence ID" value="GAA3974476.1"/>
    <property type="molecule type" value="Genomic_DNA"/>
</dbReference>
<sequence>MKLFKNVGLIILVLLLSIRVYAQDTDVPGLIKQGIELNNKQDNAGAIEKYKQALAIDAENAQANYQMGFTLNALHKGLEGLPYLDKVTKTKTNFTAAAYVLMGFIYDDNHQYPQAIDAYKQAIALQSARPDAWFSLGLVYFRTKQFAEAEQAAIESIKLDPKNANSQRLYGLVTFHQNKRAAALMGLCSYLLLEPEGPRSDEAYTNMQSILKGGTLKTEDARAEVSTIALNRSLNAAIAKAKPGSTPAEVLQNQLQAIFEAVGSLTEKQTGNDFFRHYYADFFYRLSKTDNMAAFSHLMGLSANKEVGKQWLQQNEDKRKALDSWLEGVKRKF</sequence>
<dbReference type="SUPFAM" id="SSF48452">
    <property type="entry name" value="TPR-like"/>
    <property type="match status" value="1"/>
</dbReference>
<evidence type="ECO:0000256" key="1">
    <source>
        <dbReference type="ARBA" id="ARBA00022737"/>
    </source>
</evidence>
<feature type="repeat" description="TPR" evidence="3">
    <location>
        <begin position="96"/>
        <end position="129"/>
    </location>
</feature>
<protein>
    <recommendedName>
        <fullName evidence="7">Tetratricopeptide repeat protein</fullName>
    </recommendedName>
</protein>
<name>A0ABP7Q0W3_9SPHI</name>
<organism evidence="5 6">
    <name type="scientific">Mucilaginibacter dorajii</name>
    <dbReference type="NCBI Taxonomy" id="692994"/>
    <lineage>
        <taxon>Bacteria</taxon>
        <taxon>Pseudomonadati</taxon>
        <taxon>Bacteroidota</taxon>
        <taxon>Sphingobacteriia</taxon>
        <taxon>Sphingobacteriales</taxon>
        <taxon>Sphingobacteriaceae</taxon>
        <taxon>Mucilaginibacter</taxon>
    </lineage>
</organism>
<dbReference type="Gene3D" id="1.25.40.10">
    <property type="entry name" value="Tetratricopeptide repeat domain"/>
    <property type="match status" value="1"/>
</dbReference>
<keyword evidence="6" id="KW-1185">Reference proteome</keyword>
<evidence type="ECO:0000313" key="6">
    <source>
        <dbReference type="Proteomes" id="UP001500742"/>
    </source>
</evidence>
<keyword evidence="2 3" id="KW-0802">TPR repeat</keyword>
<dbReference type="Pfam" id="PF13432">
    <property type="entry name" value="TPR_16"/>
    <property type="match status" value="1"/>
</dbReference>
<dbReference type="PANTHER" id="PTHR44943">
    <property type="entry name" value="CELLULOSE SYNTHASE OPERON PROTEIN C"/>
    <property type="match status" value="1"/>
</dbReference>
<proteinExistence type="predicted"/>
<evidence type="ECO:0000256" key="2">
    <source>
        <dbReference type="ARBA" id="ARBA00022803"/>
    </source>
</evidence>
<reference evidence="6" key="1">
    <citation type="journal article" date="2019" name="Int. J. Syst. Evol. Microbiol.">
        <title>The Global Catalogue of Microorganisms (GCM) 10K type strain sequencing project: providing services to taxonomists for standard genome sequencing and annotation.</title>
        <authorList>
            <consortium name="The Broad Institute Genomics Platform"/>
            <consortium name="The Broad Institute Genome Sequencing Center for Infectious Disease"/>
            <person name="Wu L."/>
            <person name="Ma J."/>
        </authorList>
    </citation>
    <scope>NUCLEOTIDE SEQUENCE [LARGE SCALE GENOMIC DNA]</scope>
    <source>
        <strain evidence="6">JCM 16601</strain>
    </source>
</reference>
<keyword evidence="1" id="KW-0677">Repeat</keyword>
<dbReference type="SMART" id="SM00028">
    <property type="entry name" value="TPR"/>
    <property type="match status" value="3"/>
</dbReference>
<feature type="chain" id="PRO_5046061276" description="Tetratricopeptide repeat protein" evidence="4">
    <location>
        <begin position="23"/>
        <end position="333"/>
    </location>
</feature>
<evidence type="ECO:0000256" key="4">
    <source>
        <dbReference type="SAM" id="SignalP"/>
    </source>
</evidence>
<evidence type="ECO:0000256" key="3">
    <source>
        <dbReference type="PROSITE-ProRule" id="PRU00339"/>
    </source>
</evidence>
<gene>
    <name evidence="5" type="ORF">GCM10022210_26000</name>
</gene>
<keyword evidence="4" id="KW-0732">Signal</keyword>
<dbReference type="Proteomes" id="UP001500742">
    <property type="component" value="Unassembled WGS sequence"/>
</dbReference>
<dbReference type="InterPro" id="IPR011990">
    <property type="entry name" value="TPR-like_helical_dom_sf"/>
</dbReference>
<dbReference type="PANTHER" id="PTHR44943:SF8">
    <property type="entry name" value="TPR REPEAT-CONTAINING PROTEIN MJ0263"/>
    <property type="match status" value="1"/>
</dbReference>
<accession>A0ABP7Q0W3</accession>
<dbReference type="InterPro" id="IPR051685">
    <property type="entry name" value="Ycf3/AcsC/BcsC/TPR_MFPF"/>
</dbReference>
<evidence type="ECO:0000313" key="5">
    <source>
        <dbReference type="EMBL" id="GAA3974476.1"/>
    </source>
</evidence>
<dbReference type="InterPro" id="IPR019734">
    <property type="entry name" value="TPR_rpt"/>
</dbReference>
<feature type="signal peptide" evidence="4">
    <location>
        <begin position="1"/>
        <end position="22"/>
    </location>
</feature>
<dbReference type="Pfam" id="PF13414">
    <property type="entry name" value="TPR_11"/>
    <property type="match status" value="1"/>
</dbReference>
<comment type="caution">
    <text evidence="5">The sequence shown here is derived from an EMBL/GenBank/DDBJ whole genome shotgun (WGS) entry which is preliminary data.</text>
</comment>